<evidence type="ECO:0000313" key="1">
    <source>
        <dbReference type="EMBL" id="KAJ8334220.1"/>
    </source>
</evidence>
<dbReference type="Proteomes" id="UP001152622">
    <property type="component" value="Chromosome 21"/>
</dbReference>
<keyword evidence="2" id="KW-1185">Reference proteome</keyword>
<dbReference type="AlphaFoldDB" id="A0A9Q1E8M4"/>
<name>A0A9Q1E8M4_SYNKA</name>
<accession>A0A9Q1E8M4</accession>
<organism evidence="1 2">
    <name type="scientific">Synaphobranchus kaupii</name>
    <name type="common">Kaup's arrowtooth eel</name>
    <dbReference type="NCBI Taxonomy" id="118154"/>
    <lineage>
        <taxon>Eukaryota</taxon>
        <taxon>Metazoa</taxon>
        <taxon>Chordata</taxon>
        <taxon>Craniata</taxon>
        <taxon>Vertebrata</taxon>
        <taxon>Euteleostomi</taxon>
        <taxon>Actinopterygii</taxon>
        <taxon>Neopterygii</taxon>
        <taxon>Teleostei</taxon>
        <taxon>Anguilliformes</taxon>
        <taxon>Synaphobranchidae</taxon>
        <taxon>Synaphobranchus</taxon>
    </lineage>
</organism>
<reference evidence="1" key="1">
    <citation type="journal article" date="2023" name="Science">
        <title>Genome structures resolve the early diversification of teleost fishes.</title>
        <authorList>
            <person name="Parey E."/>
            <person name="Louis A."/>
            <person name="Montfort J."/>
            <person name="Bouchez O."/>
            <person name="Roques C."/>
            <person name="Iampietro C."/>
            <person name="Lluch J."/>
            <person name="Castinel A."/>
            <person name="Donnadieu C."/>
            <person name="Desvignes T."/>
            <person name="Floi Bucao C."/>
            <person name="Jouanno E."/>
            <person name="Wen M."/>
            <person name="Mejri S."/>
            <person name="Dirks R."/>
            <person name="Jansen H."/>
            <person name="Henkel C."/>
            <person name="Chen W.J."/>
            <person name="Zahm M."/>
            <person name="Cabau C."/>
            <person name="Klopp C."/>
            <person name="Thompson A.W."/>
            <person name="Robinson-Rechavi M."/>
            <person name="Braasch I."/>
            <person name="Lecointre G."/>
            <person name="Bobe J."/>
            <person name="Postlethwait J.H."/>
            <person name="Berthelot C."/>
            <person name="Roest Crollius H."/>
            <person name="Guiguen Y."/>
        </authorList>
    </citation>
    <scope>NUCLEOTIDE SEQUENCE</scope>
    <source>
        <strain evidence="1">WJC10195</strain>
    </source>
</reference>
<dbReference type="EMBL" id="JAINUF010000021">
    <property type="protein sequence ID" value="KAJ8334220.1"/>
    <property type="molecule type" value="Genomic_DNA"/>
</dbReference>
<sequence length="88" mass="9061">MDSQGWKLSNEQRTGLCSSVTTLQVATLHKCMEGNATVYLSALSHVAMTLRAAGPCICPSLGPDSPVDAIPLGARDVGTDVTGLCAIS</sequence>
<gene>
    <name evidence="1" type="ORF">SKAU_G00398590</name>
</gene>
<evidence type="ECO:0000313" key="2">
    <source>
        <dbReference type="Proteomes" id="UP001152622"/>
    </source>
</evidence>
<protein>
    <submittedName>
        <fullName evidence="1">Uncharacterized protein</fullName>
    </submittedName>
</protein>
<proteinExistence type="predicted"/>
<comment type="caution">
    <text evidence="1">The sequence shown here is derived from an EMBL/GenBank/DDBJ whole genome shotgun (WGS) entry which is preliminary data.</text>
</comment>